<feature type="compositionally biased region" description="Basic residues" evidence="1">
    <location>
        <begin position="292"/>
        <end position="308"/>
    </location>
</feature>
<evidence type="ECO:0000313" key="3">
    <source>
        <dbReference type="EMBL" id="CAF1244337.1"/>
    </source>
</evidence>
<evidence type="ECO:0000313" key="5">
    <source>
        <dbReference type="Proteomes" id="UP000663870"/>
    </source>
</evidence>
<dbReference type="Proteomes" id="UP000663870">
    <property type="component" value="Unassembled WGS sequence"/>
</dbReference>
<dbReference type="Proteomes" id="UP000663854">
    <property type="component" value="Unassembled WGS sequence"/>
</dbReference>
<organism evidence="2 4">
    <name type="scientific">Rotaria sordida</name>
    <dbReference type="NCBI Taxonomy" id="392033"/>
    <lineage>
        <taxon>Eukaryota</taxon>
        <taxon>Metazoa</taxon>
        <taxon>Spiralia</taxon>
        <taxon>Gnathifera</taxon>
        <taxon>Rotifera</taxon>
        <taxon>Eurotatoria</taxon>
        <taxon>Bdelloidea</taxon>
        <taxon>Philodinida</taxon>
        <taxon>Philodinidae</taxon>
        <taxon>Rotaria</taxon>
    </lineage>
</organism>
<comment type="caution">
    <text evidence="2">The sequence shown here is derived from an EMBL/GenBank/DDBJ whole genome shotgun (WGS) entry which is preliminary data.</text>
</comment>
<evidence type="ECO:0000256" key="1">
    <source>
        <dbReference type="SAM" id="MobiDB-lite"/>
    </source>
</evidence>
<name>A0A814LIV6_9BILA</name>
<dbReference type="AlphaFoldDB" id="A0A814LIV6"/>
<keyword evidence="5" id="KW-1185">Reference proteome</keyword>
<evidence type="ECO:0000313" key="2">
    <source>
        <dbReference type="EMBL" id="CAF1066801.1"/>
    </source>
</evidence>
<protein>
    <submittedName>
        <fullName evidence="2">Uncharacterized protein</fullName>
    </submittedName>
</protein>
<feature type="compositionally biased region" description="Basic and acidic residues" evidence="1">
    <location>
        <begin position="338"/>
        <end position="348"/>
    </location>
</feature>
<feature type="compositionally biased region" description="Low complexity" evidence="1">
    <location>
        <begin position="328"/>
        <end position="337"/>
    </location>
</feature>
<evidence type="ECO:0000313" key="4">
    <source>
        <dbReference type="Proteomes" id="UP000663854"/>
    </source>
</evidence>
<reference evidence="2" key="1">
    <citation type="submission" date="2021-02" db="EMBL/GenBank/DDBJ databases">
        <authorList>
            <person name="Nowell W R."/>
        </authorList>
    </citation>
    <scope>NUCLEOTIDE SEQUENCE</scope>
</reference>
<sequence length="348" mass="39621">MSTSISNSTNYSNSLPDDIFNYNQNEFNEFIKETRGADLAELFSFQAIRHATHLIDTTCDEILSILQEDSKDINNLKKLCCFQLSDNKFRIKLGVKLAINNLIQSLKIKQEQQQQKKKKRSAQQRLLSSVNVKSLVNDTLSQDEIVSLESTPVSSVVVDTSSTHPKVKGIQRVLDEIGHLTDIKQRLNQWWISINSNDNVFLEEGVHYFLQINKSINDKYACILSCLCHAHFKLSFMPTGFFKLSSFCRHIKEKKCFKQVLKRKNGKENSLVDNRNSTTTQSNTSNSLSNTRSKKSKTSQRTSSKRFRSPSTETSSDTEITANKKNRSLSSNSTNSSQEKRALDNNEN</sequence>
<feature type="region of interest" description="Disordered" evidence="1">
    <location>
        <begin position="267"/>
        <end position="348"/>
    </location>
</feature>
<gene>
    <name evidence="3" type="ORF">JXQ802_LOCUS26632</name>
    <name evidence="2" type="ORF">PYM288_LOCUS17943</name>
</gene>
<feature type="compositionally biased region" description="Polar residues" evidence="1">
    <location>
        <begin position="310"/>
        <end position="321"/>
    </location>
</feature>
<dbReference type="EMBL" id="CAJNOH010000526">
    <property type="protein sequence ID" value="CAF1066801.1"/>
    <property type="molecule type" value="Genomic_DNA"/>
</dbReference>
<proteinExistence type="predicted"/>
<feature type="compositionally biased region" description="Low complexity" evidence="1">
    <location>
        <begin position="274"/>
        <end position="291"/>
    </location>
</feature>
<accession>A0A814LIV6</accession>
<dbReference type="EMBL" id="CAJNOL010000938">
    <property type="protein sequence ID" value="CAF1244337.1"/>
    <property type="molecule type" value="Genomic_DNA"/>
</dbReference>